<protein>
    <submittedName>
        <fullName evidence="1">Transposase associated domain-containing protein</fullName>
    </submittedName>
</protein>
<name>A0ABD1SIY5_9LAMI</name>
<reference evidence="2" key="1">
    <citation type="submission" date="2024-07" db="EMBL/GenBank/DDBJ databases">
        <title>Two chromosome-level genome assemblies of Korean endemic species Abeliophyllum distichum and Forsythia ovata (Oleaceae).</title>
        <authorList>
            <person name="Jang H."/>
        </authorList>
    </citation>
    <scope>NUCLEOTIDE SEQUENCE [LARGE SCALE GENOMIC DNA]</scope>
</reference>
<dbReference type="Proteomes" id="UP001604277">
    <property type="component" value="Unassembled WGS sequence"/>
</dbReference>
<comment type="caution">
    <text evidence="1">The sequence shown here is derived from an EMBL/GenBank/DDBJ whole genome shotgun (WGS) entry which is preliminary data.</text>
</comment>
<proteinExistence type="predicted"/>
<gene>
    <name evidence="1" type="ORF">Fot_34539</name>
</gene>
<evidence type="ECO:0000313" key="2">
    <source>
        <dbReference type="Proteomes" id="UP001604277"/>
    </source>
</evidence>
<accession>A0ABD1SIY5</accession>
<dbReference type="AlphaFoldDB" id="A0ABD1SIY5"/>
<evidence type="ECO:0000313" key="1">
    <source>
        <dbReference type="EMBL" id="KAL2500691.1"/>
    </source>
</evidence>
<dbReference type="EMBL" id="JBFOLJ010000010">
    <property type="protein sequence ID" value="KAL2500691.1"/>
    <property type="molecule type" value="Genomic_DNA"/>
</dbReference>
<organism evidence="1 2">
    <name type="scientific">Forsythia ovata</name>
    <dbReference type="NCBI Taxonomy" id="205694"/>
    <lineage>
        <taxon>Eukaryota</taxon>
        <taxon>Viridiplantae</taxon>
        <taxon>Streptophyta</taxon>
        <taxon>Embryophyta</taxon>
        <taxon>Tracheophyta</taxon>
        <taxon>Spermatophyta</taxon>
        <taxon>Magnoliopsida</taxon>
        <taxon>eudicotyledons</taxon>
        <taxon>Gunneridae</taxon>
        <taxon>Pentapetalae</taxon>
        <taxon>asterids</taxon>
        <taxon>lamiids</taxon>
        <taxon>Lamiales</taxon>
        <taxon>Oleaceae</taxon>
        <taxon>Forsythieae</taxon>
        <taxon>Forsythia</taxon>
    </lineage>
</organism>
<sequence length="209" mass="23680">MVIDAMGPEMYNNYTNPDVCGHEEQAPNQKTETFFRLLEEADKHVWPGCRKQTNVSTMAQILNLKSESNMHASCYDQFDQPNLVRADAGAEEVDGAECRMSNIDSEMLDVEENAQQDYMDSSDGFTTSAKHWNEIIEKQWNNERWKTKSKSGRDNRLTLKSGTITKHTAGSITIAAHKLKLHEKLGKVTYCFTVVRTCTPAGRREKATL</sequence>
<keyword evidence="2" id="KW-1185">Reference proteome</keyword>